<dbReference type="InterPro" id="IPR012296">
    <property type="entry name" value="Nuclease_put_TT1808"/>
</dbReference>
<organism evidence="2 3">
    <name type="scientific">Spirosoma telluris</name>
    <dbReference type="NCBI Taxonomy" id="2183553"/>
    <lineage>
        <taxon>Bacteria</taxon>
        <taxon>Pseudomonadati</taxon>
        <taxon>Bacteroidota</taxon>
        <taxon>Cytophagia</taxon>
        <taxon>Cytophagales</taxon>
        <taxon>Cytophagaceae</taxon>
        <taxon>Spirosoma</taxon>
    </lineage>
</organism>
<keyword evidence="2" id="KW-0378">Hydrolase</keyword>
<feature type="domain" description="Putative restriction endonuclease" evidence="1">
    <location>
        <begin position="13"/>
        <end position="176"/>
    </location>
</feature>
<dbReference type="InterPro" id="IPR008538">
    <property type="entry name" value="Uma2"/>
</dbReference>
<sequence>MTAAQPISKTYTFDEYVAIEQAEGIRYEYWDGQIIAMAGTTKRHNRIVQSLSRLLYPFAQRNGCDVYAENVRQKLKTGQRYVYPDIIYTCDPADLENDMGVWVNSPSLLIEVVSNSTQSKDFHEKRPHYTKLPSLLYYLLVSQTDYRVEVFERNVDFWKYQVIEGIEAVVDLPLLAMSLSLKDIYEGITLADN</sequence>
<evidence type="ECO:0000313" key="3">
    <source>
        <dbReference type="Proteomes" id="UP000249016"/>
    </source>
</evidence>
<keyword evidence="3" id="KW-1185">Reference proteome</keyword>
<dbReference type="CDD" id="cd06260">
    <property type="entry name" value="DUF820-like"/>
    <property type="match status" value="1"/>
</dbReference>
<dbReference type="PANTHER" id="PTHR36558">
    <property type="entry name" value="GLR1098 PROTEIN"/>
    <property type="match status" value="1"/>
</dbReference>
<reference evidence="2 3" key="1">
    <citation type="submission" date="2018-06" db="EMBL/GenBank/DDBJ databases">
        <title>Spirosoma sp. HMF3257 Genome sequencing and assembly.</title>
        <authorList>
            <person name="Kang H."/>
            <person name="Cha I."/>
            <person name="Kim H."/>
            <person name="Kang J."/>
            <person name="Joh K."/>
        </authorList>
    </citation>
    <scope>NUCLEOTIDE SEQUENCE [LARGE SCALE GENOMIC DNA]</scope>
    <source>
        <strain evidence="2 3">HMF3257</strain>
    </source>
</reference>
<proteinExistence type="predicted"/>
<dbReference type="OrthoDB" id="668969at2"/>
<accession>A0A327NQH9</accession>
<comment type="caution">
    <text evidence="2">The sequence shown here is derived from an EMBL/GenBank/DDBJ whole genome shotgun (WGS) entry which is preliminary data.</text>
</comment>
<dbReference type="Proteomes" id="UP000249016">
    <property type="component" value="Unassembled WGS sequence"/>
</dbReference>
<dbReference type="EMBL" id="QLII01000001">
    <property type="protein sequence ID" value="RAI74938.1"/>
    <property type="molecule type" value="Genomic_DNA"/>
</dbReference>
<evidence type="ECO:0000259" key="1">
    <source>
        <dbReference type="Pfam" id="PF05685"/>
    </source>
</evidence>
<name>A0A327NQH9_9BACT</name>
<gene>
    <name evidence="2" type="ORF">HMF3257_13150</name>
</gene>
<dbReference type="InterPro" id="IPR011335">
    <property type="entry name" value="Restrct_endonuc-II-like"/>
</dbReference>
<dbReference type="Gene3D" id="3.90.1570.10">
    <property type="entry name" value="tt1808, chain A"/>
    <property type="match status" value="1"/>
</dbReference>
<protein>
    <submittedName>
        <fullName evidence="2">Uma2 family endonuclease</fullName>
    </submittedName>
</protein>
<dbReference type="AlphaFoldDB" id="A0A327NQH9"/>
<dbReference type="Pfam" id="PF05685">
    <property type="entry name" value="Uma2"/>
    <property type="match status" value="1"/>
</dbReference>
<keyword evidence="2" id="KW-0255">Endonuclease</keyword>
<dbReference type="PANTHER" id="PTHR36558:SF1">
    <property type="entry name" value="RESTRICTION ENDONUCLEASE DOMAIN-CONTAINING PROTEIN-RELATED"/>
    <property type="match status" value="1"/>
</dbReference>
<keyword evidence="2" id="KW-0540">Nuclease</keyword>
<dbReference type="RefSeq" id="WP_111342716.1">
    <property type="nucleotide sequence ID" value="NZ_QLII01000001.1"/>
</dbReference>
<dbReference type="SUPFAM" id="SSF52980">
    <property type="entry name" value="Restriction endonuclease-like"/>
    <property type="match status" value="1"/>
</dbReference>
<evidence type="ECO:0000313" key="2">
    <source>
        <dbReference type="EMBL" id="RAI74938.1"/>
    </source>
</evidence>
<dbReference type="GO" id="GO:0004519">
    <property type="term" value="F:endonuclease activity"/>
    <property type="evidence" value="ECO:0007669"/>
    <property type="project" value="UniProtKB-KW"/>
</dbReference>